<gene>
    <name evidence="2" type="ORF">BDW59DRAFT_170512</name>
</gene>
<dbReference type="PANTHER" id="PTHR35560:SF3">
    <property type="entry name" value="PEPTIDASE S9 PROLYL OLIGOPEPTIDASE CATALYTIC DOMAIN-CONTAINING PROTEIN"/>
    <property type="match status" value="1"/>
</dbReference>
<evidence type="ECO:0000313" key="3">
    <source>
        <dbReference type="Proteomes" id="UP001610335"/>
    </source>
</evidence>
<proteinExistence type="predicted"/>
<sequence length="396" mass="44082">MRFASALTIGLVTVVYAKVAPEWLQENHSTGDPPPSGRVDGVQTTVARNGQDGYNESQPADCPTIMIASALPDGNKDDGYQKLPTVAGFDLDRLVVDHDANATLPYYIENTKDLSKIKRVVITIPGAWRNVWKYVNNMRNSLVCAAARETVNADMDRILIAAPQWLNDKDVGAGAGEPSDIFFHQNSYQRGRAAAGPGGVDISSFEAMDMFVKTFWNKDVYPSLETVVVASHYAMLRPTQPDDPKMTFGVMNPGSFAWLVSDRPERDEGCVDTYDAWHYGIGDGKPAAFPKYIRHDALHNRSFIQERYISRNIFYGFGTADHGNGDTHCEAQWQGSTHIERGRNFHTMLRDLPGGFPGRHSVDYILGVSHQDYNMMVSEAMQRKLFLFDTAYAAMP</sequence>
<accession>A0ABR4IP10</accession>
<organism evidence="2 3">
    <name type="scientific">Aspergillus cavernicola</name>
    <dbReference type="NCBI Taxonomy" id="176166"/>
    <lineage>
        <taxon>Eukaryota</taxon>
        <taxon>Fungi</taxon>
        <taxon>Dikarya</taxon>
        <taxon>Ascomycota</taxon>
        <taxon>Pezizomycotina</taxon>
        <taxon>Eurotiomycetes</taxon>
        <taxon>Eurotiomycetidae</taxon>
        <taxon>Eurotiales</taxon>
        <taxon>Aspergillaceae</taxon>
        <taxon>Aspergillus</taxon>
        <taxon>Aspergillus subgen. Nidulantes</taxon>
    </lineage>
</organism>
<comment type="caution">
    <text evidence="2">The sequence shown here is derived from an EMBL/GenBank/DDBJ whole genome shotgun (WGS) entry which is preliminary data.</text>
</comment>
<feature type="chain" id="PRO_5046108270" evidence="1">
    <location>
        <begin position="18"/>
        <end position="396"/>
    </location>
</feature>
<dbReference type="Gene3D" id="3.40.50.1820">
    <property type="entry name" value="alpha/beta hydrolase"/>
    <property type="match status" value="1"/>
</dbReference>
<dbReference type="Proteomes" id="UP001610335">
    <property type="component" value="Unassembled WGS sequence"/>
</dbReference>
<dbReference type="PANTHER" id="PTHR35560">
    <property type="entry name" value="BLL0132 PROTEIN"/>
    <property type="match status" value="1"/>
</dbReference>
<feature type="signal peptide" evidence="1">
    <location>
        <begin position="1"/>
        <end position="17"/>
    </location>
</feature>
<protein>
    <submittedName>
        <fullName evidence="2">Uncharacterized protein</fullName>
    </submittedName>
</protein>
<reference evidence="2 3" key="1">
    <citation type="submission" date="2024-07" db="EMBL/GenBank/DDBJ databases">
        <title>Section-level genome sequencing and comparative genomics of Aspergillus sections Usti and Cavernicolus.</title>
        <authorList>
            <consortium name="Lawrence Berkeley National Laboratory"/>
            <person name="Nybo J.L."/>
            <person name="Vesth T.C."/>
            <person name="Theobald S."/>
            <person name="Frisvad J.C."/>
            <person name="Larsen T.O."/>
            <person name="Kjaerboelling I."/>
            <person name="Rothschild-Mancinelli K."/>
            <person name="Lyhne E.K."/>
            <person name="Kogle M.E."/>
            <person name="Barry K."/>
            <person name="Clum A."/>
            <person name="Na H."/>
            <person name="Ledsgaard L."/>
            <person name="Lin J."/>
            <person name="Lipzen A."/>
            <person name="Kuo A."/>
            <person name="Riley R."/>
            <person name="Mondo S."/>
            <person name="LaButti K."/>
            <person name="Haridas S."/>
            <person name="Pangalinan J."/>
            <person name="Salamov A.A."/>
            <person name="Simmons B.A."/>
            <person name="Magnuson J.K."/>
            <person name="Chen J."/>
            <person name="Drula E."/>
            <person name="Henrissat B."/>
            <person name="Wiebenga A."/>
            <person name="Lubbers R.J."/>
            <person name="Gomes A.C."/>
            <person name="Makela M.R."/>
            <person name="Stajich J."/>
            <person name="Grigoriev I.V."/>
            <person name="Mortensen U.H."/>
            <person name="De vries R.P."/>
            <person name="Baker S.E."/>
            <person name="Andersen M.R."/>
        </authorList>
    </citation>
    <scope>NUCLEOTIDE SEQUENCE [LARGE SCALE GENOMIC DNA]</scope>
    <source>
        <strain evidence="2 3">CBS 600.67</strain>
    </source>
</reference>
<keyword evidence="3" id="KW-1185">Reference proteome</keyword>
<evidence type="ECO:0000313" key="2">
    <source>
        <dbReference type="EMBL" id="KAL2829495.1"/>
    </source>
</evidence>
<evidence type="ECO:0000256" key="1">
    <source>
        <dbReference type="SAM" id="SignalP"/>
    </source>
</evidence>
<dbReference type="EMBL" id="JBFXLS010000016">
    <property type="protein sequence ID" value="KAL2829495.1"/>
    <property type="molecule type" value="Genomic_DNA"/>
</dbReference>
<name>A0ABR4IP10_9EURO</name>
<keyword evidence="1" id="KW-0732">Signal</keyword>
<dbReference type="InterPro" id="IPR029058">
    <property type="entry name" value="AB_hydrolase_fold"/>
</dbReference>